<reference evidence="2" key="1">
    <citation type="journal article" date="2021" name="Proc. Natl. Acad. Sci. U.S.A.">
        <title>A Catalog of Tens of Thousands of Viruses from Human Metagenomes Reveals Hidden Associations with Chronic Diseases.</title>
        <authorList>
            <person name="Tisza M.J."/>
            <person name="Buck C.B."/>
        </authorList>
    </citation>
    <scope>NUCLEOTIDE SEQUENCE</scope>
    <source>
        <strain evidence="2">CtF7F8</strain>
    </source>
</reference>
<sequence>MKRRCPTATILATANLKGYELLFKGSLTGSYLTIEKNESGSVPVAIWEVNPADELALDRYEGYPNFYYKQNIKLTCKGIRTGKKRTITAFAYIMHEDRPIGIPSEFYLRTCLDGYKAFMFDKRVLINAYNKCRGIVENGG</sequence>
<name>A0A8S5MJ59_9CAUD</name>
<dbReference type="InterPro" id="IPR013024">
    <property type="entry name" value="GGCT-like"/>
</dbReference>
<dbReference type="SUPFAM" id="SSF110857">
    <property type="entry name" value="Gamma-glutamyl cyclotransferase-like"/>
    <property type="match status" value="1"/>
</dbReference>
<dbReference type="EMBL" id="BK014917">
    <property type="protein sequence ID" value="DAD82373.1"/>
    <property type="molecule type" value="Genomic_DNA"/>
</dbReference>
<dbReference type="CDD" id="cd06661">
    <property type="entry name" value="GGCT_like"/>
    <property type="match status" value="1"/>
</dbReference>
<dbReference type="InterPro" id="IPR036568">
    <property type="entry name" value="GGCT-like_sf"/>
</dbReference>
<evidence type="ECO:0000259" key="1">
    <source>
        <dbReference type="Pfam" id="PF06094"/>
    </source>
</evidence>
<dbReference type="InterPro" id="IPR009288">
    <property type="entry name" value="AIG2-like_dom"/>
</dbReference>
<protein>
    <submittedName>
        <fullName evidence="2">GGCT-like protein</fullName>
    </submittedName>
</protein>
<proteinExistence type="predicted"/>
<organism evidence="2">
    <name type="scientific">Siphoviridae sp. ctF7F8</name>
    <dbReference type="NCBI Taxonomy" id="2826211"/>
    <lineage>
        <taxon>Viruses</taxon>
        <taxon>Duplodnaviria</taxon>
        <taxon>Heunggongvirae</taxon>
        <taxon>Uroviricota</taxon>
        <taxon>Caudoviricetes</taxon>
    </lineage>
</organism>
<dbReference type="Pfam" id="PF06094">
    <property type="entry name" value="GGACT"/>
    <property type="match status" value="1"/>
</dbReference>
<feature type="domain" description="Gamma-glutamylcyclotransferase AIG2-like" evidence="1">
    <location>
        <begin position="10"/>
        <end position="98"/>
    </location>
</feature>
<accession>A0A8S5MJ59</accession>
<dbReference type="Gene3D" id="3.10.490.10">
    <property type="entry name" value="Gamma-glutamyl cyclotransferase-like"/>
    <property type="match status" value="1"/>
</dbReference>
<evidence type="ECO:0000313" key="2">
    <source>
        <dbReference type="EMBL" id="DAD82373.1"/>
    </source>
</evidence>